<evidence type="ECO:0000256" key="5">
    <source>
        <dbReference type="ARBA" id="ARBA00022786"/>
    </source>
</evidence>
<evidence type="ECO:0000313" key="10">
    <source>
        <dbReference type="Proteomes" id="UP001221898"/>
    </source>
</evidence>
<evidence type="ECO:0000256" key="7">
    <source>
        <dbReference type="ARBA" id="ARBA00022807"/>
    </source>
</evidence>
<evidence type="ECO:0000313" key="9">
    <source>
        <dbReference type="EMBL" id="KAJ8399176.1"/>
    </source>
</evidence>
<dbReference type="EMBL" id="JAINUG010000085">
    <property type="protein sequence ID" value="KAJ8399176.1"/>
    <property type="molecule type" value="Genomic_DNA"/>
</dbReference>
<dbReference type="FunFam" id="1.20.1300.20:FF:000001">
    <property type="entry name" value="Ubiquitin thioesterase OTUB1"/>
    <property type="match status" value="1"/>
</dbReference>
<organism evidence="9 10">
    <name type="scientific">Aldrovandia affinis</name>
    <dbReference type="NCBI Taxonomy" id="143900"/>
    <lineage>
        <taxon>Eukaryota</taxon>
        <taxon>Metazoa</taxon>
        <taxon>Chordata</taxon>
        <taxon>Craniata</taxon>
        <taxon>Vertebrata</taxon>
        <taxon>Euteleostomi</taxon>
        <taxon>Actinopterygii</taxon>
        <taxon>Neopterygii</taxon>
        <taxon>Teleostei</taxon>
        <taxon>Notacanthiformes</taxon>
        <taxon>Halosauridae</taxon>
        <taxon>Aldrovandia</taxon>
    </lineage>
</organism>
<accession>A0AAD7WJC5</accession>
<keyword evidence="6" id="KW-0378">Hydrolase</keyword>
<evidence type="ECO:0000256" key="1">
    <source>
        <dbReference type="ARBA" id="ARBA00000707"/>
    </source>
</evidence>
<dbReference type="InterPro" id="IPR042467">
    <property type="entry name" value="Peptidase_C65_otubain_sub2"/>
</dbReference>
<dbReference type="PROSITE" id="PS50802">
    <property type="entry name" value="OTU"/>
    <property type="match status" value="1"/>
</dbReference>
<evidence type="ECO:0000256" key="4">
    <source>
        <dbReference type="ARBA" id="ARBA00022670"/>
    </source>
</evidence>
<keyword evidence="10" id="KW-1185">Reference proteome</keyword>
<proteinExistence type="inferred from homology"/>
<comment type="similarity">
    <text evidence="2">Belongs to the peptidase C65 family.</text>
</comment>
<dbReference type="PANTHER" id="PTHR12931">
    <property type="entry name" value="UBIQUITIN THIOLESTERASE PROTEIN OTUB"/>
    <property type="match status" value="1"/>
</dbReference>
<protein>
    <recommendedName>
        <fullName evidence="3">ubiquitinyl hydrolase 1</fullName>
        <ecNumber evidence="3">3.4.19.12</ecNumber>
    </recommendedName>
</protein>
<feature type="domain" description="OTU" evidence="8">
    <location>
        <begin position="37"/>
        <end position="227"/>
    </location>
</feature>
<dbReference type="AlphaFoldDB" id="A0AAD7WJC5"/>
<evidence type="ECO:0000259" key="8">
    <source>
        <dbReference type="PROSITE" id="PS50802"/>
    </source>
</evidence>
<comment type="caution">
    <text evidence="9">The sequence shown here is derived from an EMBL/GenBank/DDBJ whole genome shotgun (WGS) entry which is preliminary data.</text>
</comment>
<sequence>METTDAPELVSKKLEIGTLLLEQPEDGKTKDICQRYAFIRRIRGDGNCFYRALLFGHLELLSQNDRAMQNFKDKLIQTGNQLLLAGFVGSSFQDILNTFVSVLERSEANHQESTLLELFNDKATSDSMVQYLRLLTSAYLQNNSDFFHHFVEAPSLKMYCTQEVETMAMECDHVEILALSEALGLSIHIVSMEGGDGHLTNHTIPEGANPSLHLLYKTAHYDILYQTTHLGEPS</sequence>
<evidence type="ECO:0000256" key="3">
    <source>
        <dbReference type="ARBA" id="ARBA00012759"/>
    </source>
</evidence>
<dbReference type="GO" id="GO:0071108">
    <property type="term" value="P:protein K48-linked deubiquitination"/>
    <property type="evidence" value="ECO:0007669"/>
    <property type="project" value="TreeGrafter"/>
</dbReference>
<dbReference type="Gene3D" id="1.20.1300.20">
    <property type="entry name" value="Peptidase C65 Otubain, subdomain 2"/>
    <property type="match status" value="1"/>
</dbReference>
<dbReference type="InterPro" id="IPR042468">
    <property type="entry name" value="Peptidase_C65_otubain_sub1"/>
</dbReference>
<dbReference type="GO" id="GO:0004843">
    <property type="term" value="F:cysteine-type deubiquitinase activity"/>
    <property type="evidence" value="ECO:0007669"/>
    <property type="project" value="UniProtKB-EC"/>
</dbReference>
<dbReference type="GO" id="GO:0005634">
    <property type="term" value="C:nucleus"/>
    <property type="evidence" value="ECO:0007669"/>
    <property type="project" value="TreeGrafter"/>
</dbReference>
<reference evidence="9" key="1">
    <citation type="journal article" date="2023" name="Science">
        <title>Genome structures resolve the early diversification of teleost fishes.</title>
        <authorList>
            <person name="Parey E."/>
            <person name="Louis A."/>
            <person name="Montfort J."/>
            <person name="Bouchez O."/>
            <person name="Roques C."/>
            <person name="Iampietro C."/>
            <person name="Lluch J."/>
            <person name="Castinel A."/>
            <person name="Donnadieu C."/>
            <person name="Desvignes T."/>
            <person name="Floi Bucao C."/>
            <person name="Jouanno E."/>
            <person name="Wen M."/>
            <person name="Mejri S."/>
            <person name="Dirks R."/>
            <person name="Jansen H."/>
            <person name="Henkel C."/>
            <person name="Chen W.J."/>
            <person name="Zahm M."/>
            <person name="Cabau C."/>
            <person name="Klopp C."/>
            <person name="Thompson A.W."/>
            <person name="Robinson-Rechavi M."/>
            <person name="Braasch I."/>
            <person name="Lecointre G."/>
            <person name="Bobe J."/>
            <person name="Postlethwait J.H."/>
            <person name="Berthelot C."/>
            <person name="Roest Crollius H."/>
            <person name="Guiguen Y."/>
        </authorList>
    </citation>
    <scope>NUCLEOTIDE SEQUENCE</scope>
    <source>
        <strain evidence="9">NC1722</strain>
    </source>
</reference>
<keyword evidence="5" id="KW-0833">Ubl conjugation pathway</keyword>
<dbReference type="Pfam" id="PF10275">
    <property type="entry name" value="Peptidase_C65"/>
    <property type="match status" value="1"/>
</dbReference>
<dbReference type="InterPro" id="IPR019400">
    <property type="entry name" value="Peptidase_C65_otubain"/>
</dbReference>
<dbReference type="GO" id="GO:0043130">
    <property type="term" value="F:ubiquitin binding"/>
    <property type="evidence" value="ECO:0007669"/>
    <property type="project" value="TreeGrafter"/>
</dbReference>
<dbReference type="InterPro" id="IPR003323">
    <property type="entry name" value="OTU_dom"/>
</dbReference>
<name>A0AAD7WJC5_9TELE</name>
<dbReference type="InterPro" id="IPR038765">
    <property type="entry name" value="Papain-like_cys_pep_sf"/>
</dbReference>
<evidence type="ECO:0000256" key="6">
    <source>
        <dbReference type="ARBA" id="ARBA00022801"/>
    </source>
</evidence>
<dbReference type="EC" id="3.4.19.12" evidence="3"/>
<gene>
    <name evidence="9" type="ORF">AAFF_G00415550</name>
</gene>
<evidence type="ECO:0000256" key="2">
    <source>
        <dbReference type="ARBA" id="ARBA00006579"/>
    </source>
</evidence>
<dbReference type="SUPFAM" id="SSF54001">
    <property type="entry name" value="Cysteine proteinases"/>
    <property type="match status" value="1"/>
</dbReference>
<dbReference type="Proteomes" id="UP001221898">
    <property type="component" value="Unassembled WGS sequence"/>
</dbReference>
<dbReference type="PANTHER" id="PTHR12931:SF15">
    <property type="entry name" value="UBIQUITIN THIOESTERASE OTUBAIN-LIKE"/>
    <property type="match status" value="1"/>
</dbReference>
<comment type="catalytic activity">
    <reaction evidence="1">
        <text>Thiol-dependent hydrolysis of ester, thioester, amide, peptide and isopeptide bonds formed by the C-terminal Gly of ubiquitin (a 76-residue protein attached to proteins as an intracellular targeting signal).</text>
        <dbReference type="EC" id="3.4.19.12"/>
    </reaction>
</comment>
<dbReference type="Gene3D" id="3.30.200.60">
    <property type="entry name" value="Peptidase C65 Otubain, subdomain 1"/>
    <property type="match status" value="1"/>
</dbReference>
<keyword evidence="7" id="KW-0788">Thiol protease</keyword>
<keyword evidence="4" id="KW-0645">Protease</keyword>
<dbReference type="GO" id="GO:0006508">
    <property type="term" value="P:proteolysis"/>
    <property type="evidence" value="ECO:0007669"/>
    <property type="project" value="UniProtKB-KW"/>
</dbReference>
<dbReference type="GO" id="GO:2000780">
    <property type="term" value="P:negative regulation of double-strand break repair"/>
    <property type="evidence" value="ECO:0007669"/>
    <property type="project" value="TreeGrafter"/>
</dbReference>